<organism evidence="1 2">
    <name type="scientific">Armillaria solidipes</name>
    <dbReference type="NCBI Taxonomy" id="1076256"/>
    <lineage>
        <taxon>Eukaryota</taxon>
        <taxon>Fungi</taxon>
        <taxon>Dikarya</taxon>
        <taxon>Basidiomycota</taxon>
        <taxon>Agaricomycotina</taxon>
        <taxon>Agaricomycetes</taxon>
        <taxon>Agaricomycetidae</taxon>
        <taxon>Agaricales</taxon>
        <taxon>Marasmiineae</taxon>
        <taxon>Physalacriaceae</taxon>
        <taxon>Armillaria</taxon>
    </lineage>
</organism>
<evidence type="ECO:0000313" key="2">
    <source>
        <dbReference type="Proteomes" id="UP000218334"/>
    </source>
</evidence>
<dbReference type="EMBL" id="KZ293443">
    <property type="protein sequence ID" value="PBK65980.1"/>
    <property type="molecule type" value="Genomic_DNA"/>
</dbReference>
<protein>
    <submittedName>
        <fullName evidence="1">Uncharacterized protein</fullName>
    </submittedName>
</protein>
<dbReference type="AlphaFoldDB" id="A0A2H3B8H7"/>
<name>A0A2H3B8H7_9AGAR</name>
<keyword evidence="2" id="KW-1185">Reference proteome</keyword>
<proteinExistence type="predicted"/>
<reference evidence="2" key="1">
    <citation type="journal article" date="2017" name="Nat. Ecol. Evol.">
        <title>Genome expansion and lineage-specific genetic innovations in the forest pathogenic fungi Armillaria.</title>
        <authorList>
            <person name="Sipos G."/>
            <person name="Prasanna A.N."/>
            <person name="Walter M.C."/>
            <person name="O'Connor E."/>
            <person name="Balint B."/>
            <person name="Krizsan K."/>
            <person name="Kiss B."/>
            <person name="Hess J."/>
            <person name="Varga T."/>
            <person name="Slot J."/>
            <person name="Riley R."/>
            <person name="Boka B."/>
            <person name="Rigling D."/>
            <person name="Barry K."/>
            <person name="Lee J."/>
            <person name="Mihaltcheva S."/>
            <person name="LaButti K."/>
            <person name="Lipzen A."/>
            <person name="Waldron R."/>
            <person name="Moloney N.M."/>
            <person name="Sperisen C."/>
            <person name="Kredics L."/>
            <person name="Vagvoelgyi C."/>
            <person name="Patrignani A."/>
            <person name="Fitzpatrick D."/>
            <person name="Nagy I."/>
            <person name="Doyle S."/>
            <person name="Anderson J.B."/>
            <person name="Grigoriev I.V."/>
            <person name="Gueldener U."/>
            <person name="Muensterkoetter M."/>
            <person name="Nagy L.G."/>
        </authorList>
    </citation>
    <scope>NUCLEOTIDE SEQUENCE [LARGE SCALE GENOMIC DNA]</scope>
    <source>
        <strain evidence="2">28-4</strain>
    </source>
</reference>
<evidence type="ECO:0000313" key="1">
    <source>
        <dbReference type="EMBL" id="PBK65980.1"/>
    </source>
</evidence>
<accession>A0A2H3B8H7</accession>
<sequence>MSSSRFSFPDADTSMYSSDGIHFRLRRINITLKTHIPLQDDPLPESSRILELLFKFLSHSRTSPSLCLLFFSHLPRWLTNLEYILCKNALRPFIPTHSNSQCGAQMDGPFTHQRGS</sequence>
<gene>
    <name evidence="1" type="ORF">ARMSODRAFT_960898</name>
</gene>
<dbReference type="Proteomes" id="UP000218334">
    <property type="component" value="Unassembled WGS sequence"/>
</dbReference>